<dbReference type="CDD" id="cd06261">
    <property type="entry name" value="TM_PBP2"/>
    <property type="match status" value="1"/>
</dbReference>
<dbReference type="InterPro" id="IPR035906">
    <property type="entry name" value="MetI-like_sf"/>
</dbReference>
<evidence type="ECO:0000256" key="4">
    <source>
        <dbReference type="ARBA" id="ARBA00022692"/>
    </source>
</evidence>
<evidence type="ECO:0000256" key="5">
    <source>
        <dbReference type="ARBA" id="ARBA00022989"/>
    </source>
</evidence>
<dbReference type="AlphaFoldDB" id="A0A6B0XV64"/>
<evidence type="ECO:0000256" key="3">
    <source>
        <dbReference type="ARBA" id="ARBA00022475"/>
    </source>
</evidence>
<keyword evidence="4 7" id="KW-0812">Transmembrane</keyword>
<sequence>MTGFVIRKLLRTLFTLFLVVTFVFFVLRLTGDPVSAMMPDDTDPAILDELRKQWGLDRPLGVQYLEYWANLIQGDFGNAYRDGRPAIEIVAERVPATLKLTLTAFAFIVIAGFPLGIFAAVNRGTAIDRGIMTISVTGFSLPNFFLGILLIFLLSVTFRLLPAYGSDHWYNLIMPVITLGTAGAAVIARFVRSSMLEVLNAPYIRACRARGMTERAIIWTVALPNAAIPTITIMGFMVGTLIGGSIVTETVFAWPGIGRLLIDAVTARELAVVQTVVMMTAASMVFANLAVDLLYLVIDPRRRYASGTGEQ</sequence>
<gene>
    <name evidence="9" type="ORF">F4Y60_00420</name>
</gene>
<dbReference type="Gene3D" id="1.10.3720.10">
    <property type="entry name" value="MetI-like"/>
    <property type="match status" value="1"/>
</dbReference>
<dbReference type="PANTHER" id="PTHR43163">
    <property type="entry name" value="DIPEPTIDE TRANSPORT SYSTEM PERMEASE PROTEIN DPPB-RELATED"/>
    <property type="match status" value="1"/>
</dbReference>
<dbReference type="InterPro" id="IPR000515">
    <property type="entry name" value="MetI-like"/>
</dbReference>
<evidence type="ECO:0000256" key="6">
    <source>
        <dbReference type="ARBA" id="ARBA00023136"/>
    </source>
</evidence>
<comment type="subcellular location">
    <subcellularLocation>
        <location evidence="1 7">Cell membrane</location>
        <topology evidence="1 7">Multi-pass membrane protein</topology>
    </subcellularLocation>
</comment>
<keyword evidence="6 7" id="KW-0472">Membrane</keyword>
<accession>A0A6B0XV64</accession>
<feature type="domain" description="ABC transmembrane type-1" evidence="8">
    <location>
        <begin position="94"/>
        <end position="295"/>
    </location>
</feature>
<name>A0A6B0XV64_9RHOB</name>
<feature type="transmembrane region" description="Helical" evidence="7">
    <location>
        <begin position="216"/>
        <end position="242"/>
    </location>
</feature>
<dbReference type="GO" id="GO:0005886">
    <property type="term" value="C:plasma membrane"/>
    <property type="evidence" value="ECO:0007669"/>
    <property type="project" value="UniProtKB-SubCell"/>
</dbReference>
<keyword evidence="3" id="KW-1003">Cell membrane</keyword>
<dbReference type="Pfam" id="PF19300">
    <property type="entry name" value="BPD_transp_1_N"/>
    <property type="match status" value="1"/>
</dbReference>
<feature type="transmembrane region" description="Helical" evidence="7">
    <location>
        <begin position="168"/>
        <end position="191"/>
    </location>
</feature>
<feature type="transmembrane region" description="Helical" evidence="7">
    <location>
        <begin position="12"/>
        <end position="31"/>
    </location>
</feature>
<evidence type="ECO:0000256" key="2">
    <source>
        <dbReference type="ARBA" id="ARBA00022448"/>
    </source>
</evidence>
<reference evidence="9" key="1">
    <citation type="submission" date="2019-09" db="EMBL/GenBank/DDBJ databases">
        <title>Characterisation of the sponge microbiome using genome-centric metagenomics.</title>
        <authorList>
            <person name="Engelberts J.P."/>
            <person name="Robbins S.J."/>
            <person name="De Goeij J.M."/>
            <person name="Aranda M."/>
            <person name="Bell S.C."/>
            <person name="Webster N.S."/>
        </authorList>
    </citation>
    <scope>NUCLEOTIDE SEQUENCE</scope>
    <source>
        <strain evidence="9">SB0664_bin_43</strain>
    </source>
</reference>
<evidence type="ECO:0000313" key="9">
    <source>
        <dbReference type="EMBL" id="MXY32564.1"/>
    </source>
</evidence>
<comment type="caution">
    <text evidence="9">The sequence shown here is derived from an EMBL/GenBank/DDBJ whole genome shotgun (WGS) entry which is preliminary data.</text>
</comment>
<dbReference type="PANTHER" id="PTHR43163:SF6">
    <property type="entry name" value="DIPEPTIDE TRANSPORT SYSTEM PERMEASE PROTEIN DPPB-RELATED"/>
    <property type="match status" value="1"/>
</dbReference>
<keyword evidence="2 7" id="KW-0813">Transport</keyword>
<dbReference type="PROSITE" id="PS50928">
    <property type="entry name" value="ABC_TM1"/>
    <property type="match status" value="1"/>
</dbReference>
<protein>
    <submittedName>
        <fullName evidence="9">ABC transporter permease</fullName>
    </submittedName>
</protein>
<evidence type="ECO:0000256" key="1">
    <source>
        <dbReference type="ARBA" id="ARBA00004651"/>
    </source>
</evidence>
<keyword evidence="5 7" id="KW-1133">Transmembrane helix</keyword>
<evidence type="ECO:0000256" key="7">
    <source>
        <dbReference type="RuleBase" id="RU363032"/>
    </source>
</evidence>
<dbReference type="EMBL" id="VXRY01000016">
    <property type="protein sequence ID" value="MXY32564.1"/>
    <property type="molecule type" value="Genomic_DNA"/>
</dbReference>
<organism evidence="9">
    <name type="scientific">Boseongicola sp. SB0664_bin_43</name>
    <dbReference type="NCBI Taxonomy" id="2604844"/>
    <lineage>
        <taxon>Bacteria</taxon>
        <taxon>Pseudomonadati</taxon>
        <taxon>Pseudomonadota</taxon>
        <taxon>Alphaproteobacteria</taxon>
        <taxon>Rhodobacterales</taxon>
        <taxon>Paracoccaceae</taxon>
        <taxon>Boseongicola</taxon>
    </lineage>
</organism>
<feature type="transmembrane region" description="Helical" evidence="7">
    <location>
        <begin position="133"/>
        <end position="156"/>
    </location>
</feature>
<feature type="transmembrane region" description="Helical" evidence="7">
    <location>
        <begin position="276"/>
        <end position="298"/>
    </location>
</feature>
<evidence type="ECO:0000259" key="8">
    <source>
        <dbReference type="PROSITE" id="PS50928"/>
    </source>
</evidence>
<dbReference type="Pfam" id="PF00528">
    <property type="entry name" value="BPD_transp_1"/>
    <property type="match status" value="1"/>
</dbReference>
<dbReference type="GO" id="GO:0071916">
    <property type="term" value="F:dipeptide transmembrane transporter activity"/>
    <property type="evidence" value="ECO:0007669"/>
    <property type="project" value="TreeGrafter"/>
</dbReference>
<dbReference type="InterPro" id="IPR045621">
    <property type="entry name" value="BPD_transp_1_N"/>
</dbReference>
<dbReference type="SUPFAM" id="SSF161098">
    <property type="entry name" value="MetI-like"/>
    <property type="match status" value="1"/>
</dbReference>
<feature type="transmembrane region" description="Helical" evidence="7">
    <location>
        <begin position="100"/>
        <end position="121"/>
    </location>
</feature>
<comment type="similarity">
    <text evidence="7">Belongs to the binding-protein-dependent transport system permease family.</text>
</comment>
<proteinExistence type="inferred from homology"/>